<dbReference type="Gene3D" id="1.25.40.20">
    <property type="entry name" value="Ankyrin repeat-containing domain"/>
    <property type="match status" value="2"/>
</dbReference>
<evidence type="ECO:0000313" key="6">
    <source>
        <dbReference type="EMBL" id="OAD39619.1"/>
    </source>
</evidence>
<gene>
    <name evidence="5" type="ORF">LPB072_20195</name>
    <name evidence="6" type="ORF">LPB72_20365</name>
</gene>
<feature type="repeat" description="ANK" evidence="3">
    <location>
        <begin position="583"/>
        <end position="615"/>
    </location>
</feature>
<dbReference type="InterPro" id="IPR002110">
    <property type="entry name" value="Ankyrin_rpt"/>
</dbReference>
<dbReference type="KEGG" id="hyl:LPB072_20195"/>
<evidence type="ECO:0000313" key="5">
    <source>
        <dbReference type="EMBL" id="AOW14791.1"/>
    </source>
</evidence>
<dbReference type="EMBL" id="LVWD01000041">
    <property type="protein sequence ID" value="OAD39619.1"/>
    <property type="molecule type" value="Genomic_DNA"/>
</dbReference>
<dbReference type="InterPro" id="IPR036770">
    <property type="entry name" value="Ankyrin_rpt-contain_sf"/>
</dbReference>
<dbReference type="SUPFAM" id="SSF48403">
    <property type="entry name" value="Ankyrin repeat"/>
    <property type="match status" value="1"/>
</dbReference>
<dbReference type="PANTHER" id="PTHR24166">
    <property type="entry name" value="ROLLING PEBBLES, ISOFORM B"/>
    <property type="match status" value="1"/>
</dbReference>
<dbReference type="STRING" id="1763535.LPB072_20195"/>
<sequence>MKEDDLLALKPSQRSTRSGASAGLLTLITLAWNAMVWGLLVPDQGAPAWFKALFVVVGLLVAWGSVVLWRDRLRGGGVSLTLEQDPVPHGVPTTAYFTLRKPLALRIWTLDVVLDTAKGLQSGFGRVWEGSFPASTVPSMVAGEIVVQDVKVEFSLPADLPSTQDKDFRAALVLKGDNLSWRFDIQTRPGTASELTFHSEERAWGAARVESPREPVDTHLAQPGQHVRLAWVRRGVQLLAWVLFAWFVWDFAKPILREMPAIGRYVTQQWPQVAPPSDEGFNAQVDASAFPITISNWLIDDWRYRAHLQATAQLEQGTLRVRIQRLQLMPVSACKGTNDCQITAVGLLLSQDAGGGFRTLAQSENLPWAVNLGEVHRAVRGEGEWVLKLPEALPAGNVRLKLVVQSKRIDPETGKAGPSWVYPSHGNHLALQTALANATKASELPCERLATALEAVKASCNTRLAVLLNGAAPLAQGALDKLLIEAILNFNTGSVPLLLAAGARANATHPSRPSHSALGLAAAGNQSETVNRLLAAGANVNHLAESGQQQIVTPLTQALRYDAAPAVAQLLGAGALLHNKHLNGWTVMHIAAFEGATDSMAVLVAAGGDVNEKTAVYRQQTAFHTALQFAPQATIEAMLAAGADADIADDQGENACGWAKFFRRSAAIQGLVCPT</sequence>
<organism evidence="5 8">
    <name type="scientific">Hydrogenophaga crassostreae</name>
    <dbReference type="NCBI Taxonomy" id="1763535"/>
    <lineage>
        <taxon>Bacteria</taxon>
        <taxon>Pseudomonadati</taxon>
        <taxon>Pseudomonadota</taxon>
        <taxon>Betaproteobacteria</taxon>
        <taxon>Burkholderiales</taxon>
        <taxon>Comamonadaceae</taxon>
        <taxon>Hydrogenophaga</taxon>
    </lineage>
</organism>
<keyword evidence="2 3" id="KW-0040">ANK repeat</keyword>
<protein>
    <submittedName>
        <fullName evidence="5">Uncharacterized protein</fullName>
    </submittedName>
</protein>
<feature type="transmembrane region" description="Helical" evidence="4">
    <location>
        <begin position="231"/>
        <end position="249"/>
    </location>
</feature>
<feature type="repeat" description="ANK" evidence="3">
    <location>
        <begin position="513"/>
        <end position="545"/>
    </location>
</feature>
<evidence type="ECO:0000256" key="4">
    <source>
        <dbReference type="SAM" id="Phobius"/>
    </source>
</evidence>
<feature type="repeat" description="ANK" evidence="3">
    <location>
        <begin position="618"/>
        <end position="650"/>
    </location>
</feature>
<reference evidence="6 7" key="1">
    <citation type="submission" date="2016-02" db="EMBL/GenBank/DDBJ databases">
        <title>Draft genome sequence of Hydrogenophaga sp. LPB0072.</title>
        <authorList>
            <person name="Shin S.-K."/>
            <person name="Yi H."/>
        </authorList>
    </citation>
    <scope>NUCLEOTIDE SEQUENCE [LARGE SCALE GENOMIC DNA]</scope>
    <source>
        <strain evidence="6 7">LPB0072</strain>
    </source>
</reference>
<name>A0A167GLJ2_9BURK</name>
<keyword evidence="7" id="KW-1185">Reference proteome</keyword>
<dbReference type="AlphaFoldDB" id="A0A167GLJ2"/>
<keyword evidence="4" id="KW-1133">Transmembrane helix</keyword>
<keyword evidence="4" id="KW-0812">Transmembrane</keyword>
<accession>A0A167GLJ2</accession>
<feature type="transmembrane region" description="Helical" evidence="4">
    <location>
        <begin position="21"/>
        <end position="42"/>
    </location>
</feature>
<dbReference type="PANTHER" id="PTHR24166:SF48">
    <property type="entry name" value="PROTEIN VAPYRIN"/>
    <property type="match status" value="1"/>
</dbReference>
<evidence type="ECO:0000256" key="2">
    <source>
        <dbReference type="ARBA" id="ARBA00023043"/>
    </source>
</evidence>
<feature type="transmembrane region" description="Helical" evidence="4">
    <location>
        <begin position="48"/>
        <end position="69"/>
    </location>
</feature>
<evidence type="ECO:0000256" key="3">
    <source>
        <dbReference type="PROSITE-ProRule" id="PRU00023"/>
    </source>
</evidence>
<dbReference type="Proteomes" id="UP000185680">
    <property type="component" value="Chromosome"/>
</dbReference>
<evidence type="ECO:0000256" key="1">
    <source>
        <dbReference type="ARBA" id="ARBA00022737"/>
    </source>
</evidence>
<dbReference type="SMART" id="SM00248">
    <property type="entry name" value="ANK"/>
    <property type="match status" value="4"/>
</dbReference>
<keyword evidence="4" id="KW-0472">Membrane</keyword>
<evidence type="ECO:0000313" key="7">
    <source>
        <dbReference type="Proteomes" id="UP000185657"/>
    </source>
</evidence>
<dbReference type="InterPro" id="IPR050889">
    <property type="entry name" value="Dendritic_Spine_Reg/Scaffold"/>
</dbReference>
<dbReference type="PROSITE" id="PS50297">
    <property type="entry name" value="ANK_REP_REGION"/>
    <property type="match status" value="1"/>
</dbReference>
<dbReference type="EMBL" id="CP017476">
    <property type="protein sequence ID" value="AOW14791.1"/>
    <property type="molecule type" value="Genomic_DNA"/>
</dbReference>
<reference evidence="5 8" key="2">
    <citation type="submission" date="2016-10" db="EMBL/GenBank/DDBJ databases">
        <title>Hydorgenophaga sp. LPB0072 isolated from gastropod.</title>
        <authorList>
            <person name="Kim E."/>
            <person name="Yi H."/>
        </authorList>
    </citation>
    <scope>NUCLEOTIDE SEQUENCE [LARGE SCALE GENOMIC DNA]</scope>
    <source>
        <strain evidence="5 8">LPB0072</strain>
    </source>
</reference>
<dbReference type="PROSITE" id="PS50088">
    <property type="entry name" value="ANK_REPEAT"/>
    <property type="match status" value="3"/>
</dbReference>
<dbReference type="Proteomes" id="UP000185657">
    <property type="component" value="Unassembled WGS sequence"/>
</dbReference>
<evidence type="ECO:0000313" key="8">
    <source>
        <dbReference type="Proteomes" id="UP000185680"/>
    </source>
</evidence>
<proteinExistence type="predicted"/>
<dbReference type="Pfam" id="PF12796">
    <property type="entry name" value="Ank_2"/>
    <property type="match status" value="1"/>
</dbReference>
<keyword evidence="1" id="KW-0677">Repeat</keyword>